<gene>
    <name evidence="13" type="ORF">niasHT_027999</name>
</gene>
<dbReference type="FunFam" id="1.10.10.60:FF:000012">
    <property type="entry name" value="Metastasis-associated 1 family, member 3"/>
    <property type="match status" value="1"/>
</dbReference>
<dbReference type="Gene3D" id="1.10.10.60">
    <property type="entry name" value="Homeodomain-like"/>
    <property type="match status" value="1"/>
</dbReference>
<feature type="compositionally biased region" description="Basic and acidic residues" evidence="10">
    <location>
        <begin position="8"/>
        <end position="20"/>
    </location>
</feature>
<comment type="caution">
    <text evidence="13">The sequence shown here is derived from an EMBL/GenBank/DDBJ whole genome shotgun (WGS) entry which is preliminary data.</text>
</comment>
<name>A0ABD2KEV5_9BILA</name>
<evidence type="ECO:0000313" key="14">
    <source>
        <dbReference type="Proteomes" id="UP001620626"/>
    </source>
</evidence>
<organism evidence="13 14">
    <name type="scientific">Heterodera trifolii</name>
    <dbReference type="NCBI Taxonomy" id="157864"/>
    <lineage>
        <taxon>Eukaryota</taxon>
        <taxon>Metazoa</taxon>
        <taxon>Ecdysozoa</taxon>
        <taxon>Nematoda</taxon>
        <taxon>Chromadorea</taxon>
        <taxon>Rhabditida</taxon>
        <taxon>Tylenchina</taxon>
        <taxon>Tylenchomorpha</taxon>
        <taxon>Tylenchoidea</taxon>
        <taxon>Heteroderidae</taxon>
        <taxon>Heteroderinae</taxon>
        <taxon>Heterodera</taxon>
    </lineage>
</organism>
<dbReference type="GO" id="GO:0003677">
    <property type="term" value="F:DNA binding"/>
    <property type="evidence" value="ECO:0007669"/>
    <property type="project" value="UniProtKB-KW"/>
</dbReference>
<protein>
    <recommendedName>
        <fullName evidence="15">SANT domain-containing protein</fullName>
    </recommendedName>
</protein>
<dbReference type="InterPro" id="IPR051066">
    <property type="entry name" value="Trans_reg/Corepressor"/>
</dbReference>
<dbReference type="InterPro" id="IPR001005">
    <property type="entry name" value="SANT/Myb"/>
</dbReference>
<dbReference type="PANTHER" id="PTHR16089">
    <property type="entry name" value="REST COREPRESSOR COREST PROTEIN-RELATED"/>
    <property type="match status" value="1"/>
</dbReference>
<keyword evidence="5" id="KW-0862">Zinc</keyword>
<evidence type="ECO:0000256" key="4">
    <source>
        <dbReference type="ARBA" id="ARBA00022771"/>
    </source>
</evidence>
<dbReference type="Proteomes" id="UP001620626">
    <property type="component" value="Unassembled WGS sequence"/>
</dbReference>
<dbReference type="GO" id="GO:0005634">
    <property type="term" value="C:nucleus"/>
    <property type="evidence" value="ECO:0007669"/>
    <property type="project" value="UniProtKB-SubCell"/>
</dbReference>
<feature type="region of interest" description="Disordered" evidence="10">
    <location>
        <begin position="1"/>
        <end position="45"/>
    </location>
</feature>
<accession>A0ABD2KEV5</accession>
<evidence type="ECO:0000256" key="6">
    <source>
        <dbReference type="ARBA" id="ARBA00023015"/>
    </source>
</evidence>
<sequence>MSLSGNTQRREDKIKSEMSRRTRSTANKKNEPQNTKKSPVMNSSKSKQIIIGSGFQVLLPECNNKMRKDDDERDECLWSWSTKNQAKLSDTEIVEFCRDALNHYGIGPDRALYILLKSDHNLKRAKSELALRNSVKKRFSAEDAFDFREAHKCFGKNFAKIRQMLPHKNLSELVEHYYLTKKQQNYKSFMDNECGKNGTSESDEEGQTQIKSELHRLICEGCQNEVRKLFSANGLELCRACKNYFKATNKHRVCAQPIEEKKRIPICPPEMKNIAEQFEEMARVVMDKQFEDISDGLGEVQVEQNNETICEQKIKVVSKAQKELQMEACALKKQLAMTDNKKHQIIVEEARKFVRGTAPIVGKGQRVRQTHHWSDKEEMETKKALIRFGGDCKIVAELIGTKTADMVNSFYKKNMKDIQTETKKRREIIERKMKEEAEKMCNDKAVPEVIVLDDD</sequence>
<feature type="domain" description="ELM2" evidence="11">
    <location>
        <begin position="47"/>
        <end position="133"/>
    </location>
</feature>
<dbReference type="AlphaFoldDB" id="A0ABD2KEV5"/>
<keyword evidence="9" id="KW-0539">Nucleus</keyword>
<comment type="subcellular location">
    <subcellularLocation>
        <location evidence="1">Nucleus</location>
    </subcellularLocation>
</comment>
<dbReference type="EMBL" id="JBICBT010000783">
    <property type="protein sequence ID" value="KAL3101243.1"/>
    <property type="molecule type" value="Genomic_DNA"/>
</dbReference>
<reference evidence="13 14" key="1">
    <citation type="submission" date="2024-10" db="EMBL/GenBank/DDBJ databases">
        <authorList>
            <person name="Kim D."/>
        </authorList>
    </citation>
    <scope>NUCLEOTIDE SEQUENCE [LARGE SCALE GENOMIC DNA]</scope>
    <source>
        <strain evidence="13">BH-2024</strain>
    </source>
</reference>
<evidence type="ECO:0000256" key="7">
    <source>
        <dbReference type="ARBA" id="ARBA00023125"/>
    </source>
</evidence>
<evidence type="ECO:0000256" key="1">
    <source>
        <dbReference type="ARBA" id="ARBA00004123"/>
    </source>
</evidence>
<keyword evidence="7" id="KW-0238">DNA-binding</keyword>
<dbReference type="InterPro" id="IPR009057">
    <property type="entry name" value="Homeodomain-like_sf"/>
</dbReference>
<evidence type="ECO:0000256" key="5">
    <source>
        <dbReference type="ARBA" id="ARBA00022833"/>
    </source>
</evidence>
<keyword evidence="8" id="KW-0804">Transcription</keyword>
<feature type="compositionally biased region" description="Polar residues" evidence="10">
    <location>
        <begin position="24"/>
        <end position="42"/>
    </location>
</feature>
<evidence type="ECO:0000256" key="9">
    <source>
        <dbReference type="ARBA" id="ARBA00023242"/>
    </source>
</evidence>
<evidence type="ECO:0000259" key="11">
    <source>
        <dbReference type="PROSITE" id="PS51156"/>
    </source>
</evidence>
<dbReference type="PROSITE" id="PS51293">
    <property type="entry name" value="SANT"/>
    <property type="match status" value="1"/>
</dbReference>
<dbReference type="PANTHER" id="PTHR16089:SF28">
    <property type="entry name" value="REST COREPRESSOR"/>
    <property type="match status" value="1"/>
</dbReference>
<dbReference type="SMART" id="SM00717">
    <property type="entry name" value="SANT"/>
    <property type="match status" value="2"/>
</dbReference>
<evidence type="ECO:0000313" key="13">
    <source>
        <dbReference type="EMBL" id="KAL3101243.1"/>
    </source>
</evidence>
<proteinExistence type="predicted"/>
<evidence type="ECO:0000256" key="2">
    <source>
        <dbReference type="ARBA" id="ARBA00022491"/>
    </source>
</evidence>
<keyword evidence="3" id="KW-0479">Metal-binding</keyword>
<dbReference type="PROSITE" id="PS51156">
    <property type="entry name" value="ELM2"/>
    <property type="match status" value="1"/>
</dbReference>
<feature type="domain" description="SANT" evidence="12">
    <location>
        <begin position="134"/>
        <end position="185"/>
    </location>
</feature>
<keyword evidence="6" id="KW-0805">Transcription regulation</keyword>
<dbReference type="Gene3D" id="1.20.58.1880">
    <property type="match status" value="1"/>
</dbReference>
<keyword evidence="2" id="KW-0678">Repressor</keyword>
<dbReference type="InterPro" id="IPR017884">
    <property type="entry name" value="SANT_dom"/>
</dbReference>
<dbReference type="InterPro" id="IPR000949">
    <property type="entry name" value="ELM2_dom"/>
</dbReference>
<dbReference type="GO" id="GO:0008270">
    <property type="term" value="F:zinc ion binding"/>
    <property type="evidence" value="ECO:0007669"/>
    <property type="project" value="UniProtKB-KW"/>
</dbReference>
<evidence type="ECO:0000259" key="12">
    <source>
        <dbReference type="PROSITE" id="PS51293"/>
    </source>
</evidence>
<evidence type="ECO:0000256" key="3">
    <source>
        <dbReference type="ARBA" id="ARBA00022723"/>
    </source>
</evidence>
<evidence type="ECO:0008006" key="15">
    <source>
        <dbReference type="Google" id="ProtNLM"/>
    </source>
</evidence>
<keyword evidence="4" id="KW-0863">Zinc-finger</keyword>
<evidence type="ECO:0000256" key="10">
    <source>
        <dbReference type="SAM" id="MobiDB-lite"/>
    </source>
</evidence>
<keyword evidence="14" id="KW-1185">Reference proteome</keyword>
<evidence type="ECO:0000256" key="8">
    <source>
        <dbReference type="ARBA" id="ARBA00023163"/>
    </source>
</evidence>
<dbReference type="SUPFAM" id="SSF46689">
    <property type="entry name" value="Homeodomain-like"/>
    <property type="match status" value="1"/>
</dbReference>